<name>A0A9P0GDW2_9CUCU</name>
<accession>A0A9P0GDW2</accession>
<proteinExistence type="predicted"/>
<sequence length="126" mass="14754">MDKIIDKIDSELLETADELVPQKRRCYLRFDLSVSTNSKIEVLEVCNSIIQQIRTRFTFTGHLIATALFMKEHFIEYQKNFPNQLLSDTVNAYQFLEKNRLKTELQVLYEREELQTISAAIPPLLS</sequence>
<dbReference type="EMBL" id="OV651818">
    <property type="protein sequence ID" value="CAH1112160.1"/>
    <property type="molecule type" value="Genomic_DNA"/>
</dbReference>
<keyword evidence="2" id="KW-1185">Reference proteome</keyword>
<protein>
    <submittedName>
        <fullName evidence="1">Uncharacterized protein</fullName>
    </submittedName>
</protein>
<dbReference type="AlphaFoldDB" id="A0A9P0GDW2"/>
<reference evidence="1" key="1">
    <citation type="submission" date="2022-01" db="EMBL/GenBank/DDBJ databases">
        <authorList>
            <person name="King R."/>
        </authorList>
    </citation>
    <scope>NUCLEOTIDE SEQUENCE</scope>
</reference>
<evidence type="ECO:0000313" key="2">
    <source>
        <dbReference type="Proteomes" id="UP001153636"/>
    </source>
</evidence>
<gene>
    <name evidence="1" type="ORF">PSYICH_LOCUS11936</name>
</gene>
<dbReference type="OrthoDB" id="6781636at2759"/>
<organism evidence="1 2">
    <name type="scientific">Psylliodes chrysocephalus</name>
    <dbReference type="NCBI Taxonomy" id="3402493"/>
    <lineage>
        <taxon>Eukaryota</taxon>
        <taxon>Metazoa</taxon>
        <taxon>Ecdysozoa</taxon>
        <taxon>Arthropoda</taxon>
        <taxon>Hexapoda</taxon>
        <taxon>Insecta</taxon>
        <taxon>Pterygota</taxon>
        <taxon>Neoptera</taxon>
        <taxon>Endopterygota</taxon>
        <taxon>Coleoptera</taxon>
        <taxon>Polyphaga</taxon>
        <taxon>Cucujiformia</taxon>
        <taxon>Chrysomeloidea</taxon>
        <taxon>Chrysomelidae</taxon>
        <taxon>Galerucinae</taxon>
        <taxon>Alticini</taxon>
        <taxon>Psylliodes</taxon>
    </lineage>
</organism>
<dbReference type="Proteomes" id="UP001153636">
    <property type="component" value="Chromosome 6"/>
</dbReference>
<evidence type="ECO:0000313" key="1">
    <source>
        <dbReference type="EMBL" id="CAH1112160.1"/>
    </source>
</evidence>